<evidence type="ECO:0000256" key="6">
    <source>
        <dbReference type="ARBA" id="ARBA00022989"/>
    </source>
</evidence>
<feature type="transmembrane region" description="Helical" evidence="15">
    <location>
        <begin position="230"/>
        <end position="253"/>
    </location>
</feature>
<accession>A0ABM0J3M4</accession>
<evidence type="ECO:0000256" key="3">
    <source>
        <dbReference type="ARBA" id="ARBA00022480"/>
    </source>
</evidence>
<keyword evidence="6 15" id="KW-1133">Transmembrane helix</keyword>
<feature type="transmembrane region" description="Helical" evidence="15">
    <location>
        <begin position="6"/>
        <end position="30"/>
    </location>
</feature>
<keyword evidence="16" id="KW-1185">Reference proteome</keyword>
<evidence type="ECO:0000256" key="4">
    <source>
        <dbReference type="ARBA" id="ARBA00022606"/>
    </source>
</evidence>
<keyword evidence="9 14" id="KW-0675">Receptor</keyword>
<evidence type="ECO:0000256" key="13">
    <source>
        <dbReference type="RuleBase" id="RU004423"/>
    </source>
</evidence>
<feature type="transmembrane region" description="Helical" evidence="15">
    <location>
        <begin position="259"/>
        <end position="282"/>
    </location>
</feature>
<evidence type="ECO:0000256" key="11">
    <source>
        <dbReference type="ARBA" id="ARBA00023224"/>
    </source>
</evidence>
<feature type="transmembrane region" description="Helical" evidence="15">
    <location>
        <begin position="51"/>
        <end position="71"/>
    </location>
</feature>
<comment type="similarity">
    <text evidence="2 13">Belongs to the G-protein coupled receptor T2R family.</text>
</comment>
<keyword evidence="5 14" id="KW-0812">Transmembrane</keyword>
<evidence type="ECO:0000256" key="7">
    <source>
        <dbReference type="ARBA" id="ARBA00023040"/>
    </source>
</evidence>
<evidence type="ECO:0000256" key="1">
    <source>
        <dbReference type="ARBA" id="ARBA00004141"/>
    </source>
</evidence>
<keyword evidence="3 14" id="KW-0919">Taste</keyword>
<evidence type="ECO:0000256" key="15">
    <source>
        <dbReference type="SAM" id="Phobius"/>
    </source>
</evidence>
<evidence type="ECO:0000256" key="9">
    <source>
        <dbReference type="ARBA" id="ARBA00023170"/>
    </source>
</evidence>
<dbReference type="SUPFAM" id="SSF81321">
    <property type="entry name" value="Family A G protein-coupled receptor-like"/>
    <property type="match status" value="1"/>
</dbReference>
<protein>
    <recommendedName>
        <fullName evidence="14">Taste receptor type 2</fullName>
    </recommendedName>
</protein>
<dbReference type="GeneID" id="101655178"/>
<feature type="transmembrane region" description="Helical" evidence="15">
    <location>
        <begin position="182"/>
        <end position="202"/>
    </location>
</feature>
<evidence type="ECO:0000256" key="5">
    <source>
        <dbReference type="ARBA" id="ARBA00022692"/>
    </source>
</evidence>
<keyword evidence="10" id="KW-0325">Glycoprotein</keyword>
<evidence type="ECO:0000313" key="17">
    <source>
        <dbReference type="RefSeq" id="XP_004714081.1"/>
    </source>
</evidence>
<keyword evidence="7 14" id="KW-0297">G-protein coupled receptor</keyword>
<sequence>MLGLAEWVFLAQSIAQFLLGLLANGFIGLFNGRGWLKSKRISLYDSIVTTLALSRMVLLWVLLFDGVLILFSPNEHERGIVMKLIDLFWTFTNHLSIWLTTCLGVLYCLKISSFSHPTFLWLKWRVSRVVMWVLLGALLLSLGSTLSLIREFKNYSSITVNMTGDLRDNIHNYKLIHVLGTLWYLPPLVMTLASYCLLLLSLGRHTRQMQYTGAGSGDFSTEAHKRATSIILSFFFLFLLNFLSFSIASSSYFFPKAKLAVMVGEAITMLYAMGHSFILILGNPKMRQAFVRLLRGESGGLKPGSMGPFSS</sequence>
<dbReference type="InterPro" id="IPR007960">
    <property type="entry name" value="TAS2R"/>
</dbReference>
<dbReference type="Gene3D" id="1.20.1070.10">
    <property type="entry name" value="Rhodopsin 7-helix transmembrane proteins"/>
    <property type="match status" value="1"/>
</dbReference>
<evidence type="ECO:0000256" key="2">
    <source>
        <dbReference type="ARBA" id="ARBA00007376"/>
    </source>
</evidence>
<keyword evidence="8 14" id="KW-0472">Membrane</keyword>
<feature type="transmembrane region" description="Helical" evidence="15">
    <location>
        <begin position="91"/>
        <end position="109"/>
    </location>
</feature>
<dbReference type="RefSeq" id="XP_004714081.1">
    <property type="nucleotide sequence ID" value="XM_004714024.1"/>
</dbReference>
<comment type="function">
    <text evidence="12">Gustducin-coupled receptor implicated in the perception of bitter compounds in the oral cavity and the gastrointestinal tract. Signals through PLCB2 and the calcium-regulated cation channel TRPM5.</text>
</comment>
<name>A0ABM0J3M4_ECHTE</name>
<dbReference type="PANTHER" id="PTHR11394">
    <property type="entry name" value="TASTE RECEPTOR TYPE 2"/>
    <property type="match status" value="1"/>
</dbReference>
<dbReference type="Pfam" id="PF05296">
    <property type="entry name" value="TAS2R"/>
    <property type="match status" value="1"/>
</dbReference>
<gene>
    <name evidence="17" type="primary">LOC101655178</name>
</gene>
<keyword evidence="4 14" id="KW-0716">Sensory transduction</keyword>
<organism evidence="16 17">
    <name type="scientific">Echinops telfairi</name>
    <name type="common">Lesser hedgehog tenrec</name>
    <dbReference type="NCBI Taxonomy" id="9371"/>
    <lineage>
        <taxon>Eukaryota</taxon>
        <taxon>Metazoa</taxon>
        <taxon>Chordata</taxon>
        <taxon>Craniata</taxon>
        <taxon>Vertebrata</taxon>
        <taxon>Euteleostomi</taxon>
        <taxon>Mammalia</taxon>
        <taxon>Eutheria</taxon>
        <taxon>Afrotheria</taxon>
        <taxon>Tenrecidae</taxon>
        <taxon>Tenrecinae</taxon>
        <taxon>Echinops</taxon>
    </lineage>
</organism>
<comment type="subcellular location">
    <subcellularLocation>
        <location evidence="1 14">Membrane</location>
        <topology evidence="1 14">Multi-pass membrane protein</topology>
    </subcellularLocation>
</comment>
<evidence type="ECO:0000256" key="10">
    <source>
        <dbReference type="ARBA" id="ARBA00023180"/>
    </source>
</evidence>
<keyword evidence="11 14" id="KW-0807">Transducer</keyword>
<feature type="transmembrane region" description="Helical" evidence="15">
    <location>
        <begin position="129"/>
        <end position="149"/>
    </location>
</feature>
<dbReference type="PANTHER" id="PTHR11394:SF49">
    <property type="entry name" value="TASTE RECEPTOR TYPE 2 MEMBER 3"/>
    <property type="match status" value="1"/>
</dbReference>
<evidence type="ECO:0000256" key="12">
    <source>
        <dbReference type="ARBA" id="ARBA00025304"/>
    </source>
</evidence>
<proteinExistence type="inferred from homology"/>
<evidence type="ECO:0000256" key="14">
    <source>
        <dbReference type="RuleBase" id="RU004424"/>
    </source>
</evidence>
<dbReference type="Proteomes" id="UP000694863">
    <property type="component" value="Unplaced"/>
</dbReference>
<reference evidence="17" key="1">
    <citation type="submission" date="2025-08" db="UniProtKB">
        <authorList>
            <consortium name="RefSeq"/>
        </authorList>
    </citation>
    <scope>IDENTIFICATION</scope>
</reference>
<evidence type="ECO:0000256" key="8">
    <source>
        <dbReference type="ARBA" id="ARBA00023136"/>
    </source>
</evidence>
<evidence type="ECO:0000313" key="16">
    <source>
        <dbReference type="Proteomes" id="UP000694863"/>
    </source>
</evidence>